<evidence type="ECO:0000256" key="8">
    <source>
        <dbReference type="SAM" id="Phobius"/>
    </source>
</evidence>
<keyword evidence="6 8" id="KW-0812">Transmembrane</keyword>
<dbReference type="AlphaFoldDB" id="A0A7I5EBV7"/>
<keyword evidence="4 5" id="KW-1015">Disulfide bond</keyword>
<dbReference type="OrthoDB" id="283575at2759"/>
<feature type="region of interest" description="Disordered" evidence="7">
    <location>
        <begin position="178"/>
        <end position="254"/>
    </location>
</feature>
<proteinExistence type="predicted"/>
<comment type="subcellular location">
    <subcellularLocation>
        <location evidence="6">Membrane</location>
        <topology evidence="6">Single-pass type I membrane protein</topology>
    </subcellularLocation>
</comment>
<evidence type="ECO:0000256" key="6">
    <source>
        <dbReference type="RuleBase" id="RU280815"/>
    </source>
</evidence>
<keyword evidence="6 9" id="KW-0732">Signal</keyword>
<keyword evidence="2 6" id="KW-0245">EGF-like domain</keyword>
<reference evidence="12" key="1">
    <citation type="submission" date="2020-12" db="UniProtKB">
        <authorList>
            <consortium name="WormBaseParasite"/>
        </authorList>
    </citation>
    <scope>IDENTIFICATION</scope>
    <source>
        <strain evidence="12">MHco3</strain>
    </source>
</reference>
<comment type="caution">
    <text evidence="5">Lacks conserved residue(s) required for the propagation of feature annotation.</text>
</comment>
<dbReference type="GO" id="GO:0016020">
    <property type="term" value="C:membrane"/>
    <property type="evidence" value="ECO:0007669"/>
    <property type="project" value="UniProtKB-SubCell"/>
</dbReference>
<sequence>MFAQYFLVAILIHSTLAANLPSSGMFLVRILSEQQLRVHYCFTELPYPMKGLGKKCLISGELKISDRKEVVLDLRLTNLTTEHVTVELEIVDGVGRPIRKLRNRITVDGALPAERISISNGIIMEFVTVCDRPFYGVMCSRQCLEQDGSNYVCDPRGEKVCLVGWTGKDCNIARTDFPLGESVEPSSSTPSSPSLSTGRFSTREIETTTTSRPSTEGLVSTMPSTSTPAVSTGIPSTKRLVPTDRTSTSDSRATDAIVDPTSESTIKTVYAVTPIDYALMAFILAVLIGAASYAVVKFVRAPVMQNWINRTRVKVFALDSPVLPLKKDILQKSTKDIPKDMEVAQSKATCAEHPVVPRCSSPTRDNKEQSSPGDVSLIAESSVYHEIDSFFVPPGILV</sequence>
<keyword evidence="1 6" id="KW-0217">Developmental protein</keyword>
<feature type="compositionally biased region" description="Polar residues" evidence="7">
    <location>
        <begin position="217"/>
        <end position="235"/>
    </location>
</feature>
<keyword evidence="11" id="KW-1185">Reference proteome</keyword>
<evidence type="ECO:0000313" key="12">
    <source>
        <dbReference type="WBParaSite" id="HCON_00133190-00001"/>
    </source>
</evidence>
<dbReference type="SMART" id="SM00051">
    <property type="entry name" value="DSL"/>
    <property type="match status" value="1"/>
</dbReference>
<feature type="chain" id="PRO_5029681799" description="Delta-like protein" evidence="9">
    <location>
        <begin position="18"/>
        <end position="398"/>
    </location>
</feature>
<dbReference type="InterPro" id="IPR001774">
    <property type="entry name" value="DSL"/>
</dbReference>
<comment type="function">
    <text evidence="6">Putative Notch ligand involved in the mediation of Notch signaling.</text>
</comment>
<feature type="transmembrane region" description="Helical" evidence="8">
    <location>
        <begin position="277"/>
        <end position="296"/>
    </location>
</feature>
<evidence type="ECO:0000313" key="11">
    <source>
        <dbReference type="Proteomes" id="UP000025227"/>
    </source>
</evidence>
<dbReference type="Pfam" id="PF01414">
    <property type="entry name" value="DSL"/>
    <property type="match status" value="1"/>
</dbReference>
<keyword evidence="3 6" id="KW-0677">Repeat</keyword>
<evidence type="ECO:0000256" key="7">
    <source>
        <dbReference type="SAM" id="MobiDB-lite"/>
    </source>
</evidence>
<dbReference type="OMA" id="YCFTELP"/>
<feature type="compositionally biased region" description="Low complexity" evidence="7">
    <location>
        <begin position="243"/>
        <end position="254"/>
    </location>
</feature>
<evidence type="ECO:0000256" key="1">
    <source>
        <dbReference type="ARBA" id="ARBA00022473"/>
    </source>
</evidence>
<dbReference type="Proteomes" id="UP000025227">
    <property type="component" value="Unplaced"/>
</dbReference>
<accession>A0A7I5EBV7</accession>
<feature type="disulfide bond" evidence="5">
    <location>
        <begin position="130"/>
        <end position="139"/>
    </location>
</feature>
<feature type="signal peptide" evidence="9">
    <location>
        <begin position="1"/>
        <end position="17"/>
    </location>
</feature>
<dbReference type="PROSITE" id="PS51051">
    <property type="entry name" value="DSL"/>
    <property type="match status" value="1"/>
</dbReference>
<evidence type="ECO:0000259" key="10">
    <source>
        <dbReference type="PROSITE" id="PS51051"/>
    </source>
</evidence>
<feature type="compositionally biased region" description="Low complexity" evidence="7">
    <location>
        <begin position="185"/>
        <end position="200"/>
    </location>
</feature>
<name>A0A7I5EBV7_HAECO</name>
<evidence type="ECO:0000256" key="2">
    <source>
        <dbReference type="ARBA" id="ARBA00022536"/>
    </source>
</evidence>
<feature type="domain" description="DSL" evidence="10">
    <location>
        <begin position="128"/>
        <end position="170"/>
    </location>
</feature>
<organism evidence="11 12">
    <name type="scientific">Haemonchus contortus</name>
    <name type="common">Barber pole worm</name>
    <dbReference type="NCBI Taxonomy" id="6289"/>
    <lineage>
        <taxon>Eukaryota</taxon>
        <taxon>Metazoa</taxon>
        <taxon>Ecdysozoa</taxon>
        <taxon>Nematoda</taxon>
        <taxon>Chromadorea</taxon>
        <taxon>Rhabditida</taxon>
        <taxon>Rhabditina</taxon>
        <taxon>Rhabditomorpha</taxon>
        <taxon>Strongyloidea</taxon>
        <taxon>Trichostrongylidae</taxon>
        <taxon>Haemonchus</taxon>
    </lineage>
</organism>
<dbReference type="GO" id="GO:0007154">
    <property type="term" value="P:cell communication"/>
    <property type="evidence" value="ECO:0007669"/>
    <property type="project" value="InterPro"/>
</dbReference>
<dbReference type="Gene3D" id="2.10.25.140">
    <property type="match status" value="1"/>
</dbReference>
<keyword evidence="6 8" id="KW-0472">Membrane</keyword>
<evidence type="ECO:0000256" key="4">
    <source>
        <dbReference type="ARBA" id="ARBA00023157"/>
    </source>
</evidence>
<feature type="compositionally biased region" description="Low complexity" evidence="7">
    <location>
        <begin position="207"/>
        <end position="216"/>
    </location>
</feature>
<feature type="disulfide bond" evidence="5">
    <location>
        <begin position="161"/>
        <end position="170"/>
    </location>
</feature>
<dbReference type="WBParaSite" id="HCON_00133190-00001">
    <property type="protein sequence ID" value="HCON_00133190-00001"/>
    <property type="gene ID" value="HCON_00133190"/>
</dbReference>
<evidence type="ECO:0000256" key="3">
    <source>
        <dbReference type="ARBA" id="ARBA00022737"/>
    </source>
</evidence>
<evidence type="ECO:0000256" key="5">
    <source>
        <dbReference type="PROSITE-ProRule" id="PRU00377"/>
    </source>
</evidence>
<protein>
    <recommendedName>
        <fullName evidence="6">Delta-like protein</fullName>
    </recommendedName>
</protein>
<keyword evidence="6 8" id="KW-1133">Transmembrane helix</keyword>
<evidence type="ECO:0000256" key="9">
    <source>
        <dbReference type="SAM" id="SignalP"/>
    </source>
</evidence>